<comment type="caution">
    <text evidence="8">Lacks conserved residue(s) required for the propagation of feature annotation.</text>
</comment>
<keyword evidence="4 8" id="KW-0812">Transmembrane</keyword>
<comment type="similarity">
    <text evidence="2 8">Belongs to the ZIP transporter (TC 2.A.5) family.</text>
</comment>
<reference evidence="10" key="1">
    <citation type="journal article" date="2022" name="Cell">
        <title>Repeat-based holocentromeres influence genome architecture and karyotype evolution.</title>
        <authorList>
            <person name="Hofstatter P.G."/>
            <person name="Thangavel G."/>
            <person name="Lux T."/>
            <person name="Neumann P."/>
            <person name="Vondrak T."/>
            <person name="Novak P."/>
            <person name="Zhang M."/>
            <person name="Costa L."/>
            <person name="Castellani M."/>
            <person name="Scott A."/>
            <person name="Toegelov H."/>
            <person name="Fuchs J."/>
            <person name="Mata-Sucre Y."/>
            <person name="Dias Y."/>
            <person name="Vanzela A.L.L."/>
            <person name="Huettel B."/>
            <person name="Almeida C.C.S."/>
            <person name="Simkova H."/>
            <person name="Souza G."/>
            <person name="Pedrosa-Harand A."/>
            <person name="Macas J."/>
            <person name="Mayer K.F.X."/>
            <person name="Houben A."/>
            <person name="Marques A."/>
        </authorList>
    </citation>
    <scope>NUCLEOTIDE SEQUENCE</scope>
    <source>
        <strain evidence="10">RhyBre1mFocal</strain>
    </source>
</reference>
<evidence type="ECO:0000313" key="10">
    <source>
        <dbReference type="EMBL" id="KAJ1696188.1"/>
    </source>
</evidence>
<feature type="chain" id="PRO_5040221736" evidence="9">
    <location>
        <begin position="27"/>
        <end position="366"/>
    </location>
</feature>
<evidence type="ECO:0000256" key="1">
    <source>
        <dbReference type="ARBA" id="ARBA00004651"/>
    </source>
</evidence>
<gene>
    <name evidence="10" type="ORF">LUZ63_004700</name>
</gene>
<comment type="subcellular location">
    <subcellularLocation>
        <location evidence="1">Cell membrane</location>
        <topology evidence="1">Multi-pass membrane protein</topology>
    </subcellularLocation>
    <subcellularLocation>
        <location evidence="8">Membrane</location>
        <topology evidence="8">Multi-pass membrane protein</topology>
    </subcellularLocation>
</comment>
<evidence type="ECO:0000256" key="4">
    <source>
        <dbReference type="ARBA" id="ARBA00022692"/>
    </source>
</evidence>
<evidence type="ECO:0000256" key="5">
    <source>
        <dbReference type="ARBA" id="ARBA00022989"/>
    </source>
</evidence>
<name>A0A9Q0CLK1_9POAL</name>
<dbReference type="EMBL" id="JAMQYH010000002">
    <property type="protein sequence ID" value="KAJ1696188.1"/>
    <property type="molecule type" value="Genomic_DNA"/>
</dbReference>
<keyword evidence="5 8" id="KW-1133">Transmembrane helix</keyword>
<dbReference type="PANTHER" id="PTHR11040">
    <property type="entry name" value="ZINC/IRON TRANSPORTER"/>
    <property type="match status" value="1"/>
</dbReference>
<keyword evidence="9" id="KW-0732">Signal</keyword>
<dbReference type="OrthoDB" id="448280at2759"/>
<dbReference type="GO" id="GO:0005886">
    <property type="term" value="C:plasma membrane"/>
    <property type="evidence" value="ECO:0007669"/>
    <property type="project" value="UniProtKB-SubCell"/>
</dbReference>
<feature type="transmembrane region" description="Helical" evidence="8">
    <location>
        <begin position="304"/>
        <end position="325"/>
    </location>
</feature>
<dbReference type="InterPro" id="IPR004698">
    <property type="entry name" value="Zn/Fe_permease_fun/pln"/>
</dbReference>
<feature type="transmembrane region" description="Helical" evidence="8">
    <location>
        <begin position="82"/>
        <end position="103"/>
    </location>
</feature>
<feature type="signal peptide" evidence="9">
    <location>
        <begin position="1"/>
        <end position="26"/>
    </location>
</feature>
<feature type="transmembrane region" description="Helical" evidence="8">
    <location>
        <begin position="123"/>
        <end position="148"/>
    </location>
</feature>
<keyword evidence="6 8" id="KW-0406">Ion transport</keyword>
<evidence type="ECO:0000256" key="6">
    <source>
        <dbReference type="ARBA" id="ARBA00023065"/>
    </source>
</evidence>
<evidence type="ECO:0000256" key="8">
    <source>
        <dbReference type="RuleBase" id="RU362088"/>
    </source>
</evidence>
<evidence type="ECO:0000256" key="3">
    <source>
        <dbReference type="ARBA" id="ARBA00022448"/>
    </source>
</evidence>
<dbReference type="InterPro" id="IPR003689">
    <property type="entry name" value="ZIP"/>
</dbReference>
<dbReference type="AlphaFoldDB" id="A0A9Q0CLK1"/>
<feature type="transmembrane region" description="Helical" evidence="8">
    <location>
        <begin position="273"/>
        <end position="298"/>
    </location>
</feature>
<keyword evidence="7 8" id="KW-0472">Membrane</keyword>
<evidence type="ECO:0000256" key="7">
    <source>
        <dbReference type="ARBA" id="ARBA00023136"/>
    </source>
</evidence>
<evidence type="ECO:0000256" key="9">
    <source>
        <dbReference type="SAM" id="SignalP"/>
    </source>
</evidence>
<feature type="transmembrane region" description="Helical" evidence="8">
    <location>
        <begin position="346"/>
        <end position="365"/>
    </location>
</feature>
<keyword evidence="11" id="KW-1185">Reference proteome</keyword>
<protein>
    <submittedName>
        <fullName evidence="10">Uncharacterized protein</fullName>
    </submittedName>
</protein>
<evidence type="ECO:0000256" key="2">
    <source>
        <dbReference type="ARBA" id="ARBA00006939"/>
    </source>
</evidence>
<accession>A0A9Q0CLK1</accession>
<organism evidence="10 11">
    <name type="scientific">Rhynchospora breviuscula</name>
    <dbReference type="NCBI Taxonomy" id="2022672"/>
    <lineage>
        <taxon>Eukaryota</taxon>
        <taxon>Viridiplantae</taxon>
        <taxon>Streptophyta</taxon>
        <taxon>Embryophyta</taxon>
        <taxon>Tracheophyta</taxon>
        <taxon>Spermatophyta</taxon>
        <taxon>Magnoliopsida</taxon>
        <taxon>Liliopsida</taxon>
        <taxon>Poales</taxon>
        <taxon>Cyperaceae</taxon>
        <taxon>Cyperoideae</taxon>
        <taxon>Rhynchosporeae</taxon>
        <taxon>Rhynchospora</taxon>
    </lineage>
</organism>
<dbReference type="Proteomes" id="UP001151287">
    <property type="component" value="Unassembled WGS sequence"/>
</dbReference>
<dbReference type="Pfam" id="PF02535">
    <property type="entry name" value="Zip"/>
    <property type="match status" value="1"/>
</dbReference>
<comment type="caution">
    <text evidence="10">The sequence shown here is derived from an EMBL/GenBank/DDBJ whole genome shotgun (WGS) entry which is preliminary data.</text>
</comment>
<proteinExistence type="inferred from homology"/>
<dbReference type="GO" id="GO:0005385">
    <property type="term" value="F:zinc ion transmembrane transporter activity"/>
    <property type="evidence" value="ECO:0007669"/>
    <property type="project" value="InterPro"/>
</dbReference>
<dbReference type="PANTHER" id="PTHR11040:SF35">
    <property type="entry name" value="ZINC TRANSPORTER 5"/>
    <property type="match status" value="1"/>
</dbReference>
<feature type="transmembrane region" description="Helical" evidence="8">
    <location>
        <begin position="50"/>
        <end position="70"/>
    </location>
</feature>
<keyword evidence="3 8" id="KW-0813">Transport</keyword>
<dbReference type="NCBIfam" id="TIGR00820">
    <property type="entry name" value="zip"/>
    <property type="match status" value="1"/>
</dbReference>
<sequence>MATSRTLAMFLFLILTMCLFPSAVHSAGCDCSQEDSSTSGKNESRKLHILAIFTILSAGAAGGCFIPALGRWFPAISPGKQYFFLIKAFAAGVIVATAFIHILPDAFTNLSSPCLPDSPWQNFPFAGFVAMVAALGTLMVDTVATGYFSRRHFKKTQAAIEDLEASVEAKQKHANHLPSHMHASHGHAHGASMVVEAVSSGDGDNQLIRNRVISEVLELGIIVHSVIIGMSLGASKSPSIIRPLVAALTFHQFFEGLGLGSCIAQAKFRQKSVVAMAIFFALTAPAGIAIGIGIASSYNENSQTALIVEGLLNSASAGILVYMSLVDFLAEDFMNPRVQNNTKLQIWINIFLLLGAGLMSLLAKWA</sequence>
<evidence type="ECO:0000313" key="11">
    <source>
        <dbReference type="Proteomes" id="UP001151287"/>
    </source>
</evidence>